<evidence type="ECO:0000259" key="1">
    <source>
        <dbReference type="PROSITE" id="PS50801"/>
    </source>
</evidence>
<dbReference type="CDD" id="cd07043">
    <property type="entry name" value="STAS_anti-anti-sigma_factors"/>
    <property type="match status" value="1"/>
</dbReference>
<dbReference type="Proteomes" id="UP000663720">
    <property type="component" value="Chromosome"/>
</dbReference>
<dbReference type="Pfam" id="PF01740">
    <property type="entry name" value="STAS"/>
    <property type="match status" value="1"/>
</dbReference>
<evidence type="ECO:0000313" key="2">
    <source>
        <dbReference type="EMBL" id="QTA77950.1"/>
    </source>
</evidence>
<keyword evidence="3" id="KW-1185">Reference proteome</keyword>
<dbReference type="EMBL" id="CP061799">
    <property type="protein sequence ID" value="QTA77950.1"/>
    <property type="molecule type" value="Genomic_DNA"/>
</dbReference>
<protein>
    <submittedName>
        <fullName evidence="2">STAS domain-containing protein</fullName>
    </submittedName>
</protein>
<organism evidence="2 3">
    <name type="scientific">Desulfonema limicola</name>
    <dbReference type="NCBI Taxonomy" id="45656"/>
    <lineage>
        <taxon>Bacteria</taxon>
        <taxon>Pseudomonadati</taxon>
        <taxon>Thermodesulfobacteriota</taxon>
        <taxon>Desulfobacteria</taxon>
        <taxon>Desulfobacterales</taxon>
        <taxon>Desulfococcaceae</taxon>
        <taxon>Desulfonema</taxon>
    </lineage>
</organism>
<evidence type="ECO:0000313" key="3">
    <source>
        <dbReference type="Proteomes" id="UP000663720"/>
    </source>
</evidence>
<dbReference type="AlphaFoldDB" id="A0A975B370"/>
<dbReference type="KEGG" id="dli:dnl_01530"/>
<dbReference type="RefSeq" id="WP_207689867.1">
    <property type="nucleotide sequence ID" value="NZ_CP061799.1"/>
</dbReference>
<name>A0A975B370_9BACT</name>
<dbReference type="Gene3D" id="3.30.750.24">
    <property type="entry name" value="STAS domain"/>
    <property type="match status" value="1"/>
</dbReference>
<dbReference type="InterPro" id="IPR002645">
    <property type="entry name" value="STAS_dom"/>
</dbReference>
<feature type="domain" description="STAS" evidence="1">
    <location>
        <begin position="21"/>
        <end position="106"/>
    </location>
</feature>
<dbReference type="InterPro" id="IPR036513">
    <property type="entry name" value="STAS_dom_sf"/>
</dbReference>
<dbReference type="PROSITE" id="PS50801">
    <property type="entry name" value="STAS"/>
    <property type="match status" value="1"/>
</dbReference>
<sequence>MITSTKKIGTRVILTVHEDIVDLKSGEEFKTALTNLYIKGEKEIVLDLGEIQLINSHGIGKILMFYKKFRDEGGQIYVTRLKGTIREIFESLLLLNIIPEIEPVKN</sequence>
<proteinExistence type="predicted"/>
<accession>A0A975B370</accession>
<gene>
    <name evidence="2" type="ORF">dnl_01530</name>
</gene>
<dbReference type="SUPFAM" id="SSF52091">
    <property type="entry name" value="SpoIIaa-like"/>
    <property type="match status" value="1"/>
</dbReference>
<reference evidence="2" key="1">
    <citation type="journal article" date="2021" name="Microb. Physiol.">
        <title>Proteogenomic Insights into the Physiology of Marine, Sulfate-Reducing, Filamentous Desulfonema limicola and Desulfonema magnum.</title>
        <authorList>
            <person name="Schnaars V."/>
            <person name="Wohlbrand L."/>
            <person name="Scheve S."/>
            <person name="Hinrichs C."/>
            <person name="Reinhardt R."/>
            <person name="Rabus R."/>
        </authorList>
    </citation>
    <scope>NUCLEOTIDE SEQUENCE</scope>
    <source>
        <strain evidence="2">5ac10</strain>
    </source>
</reference>